<gene>
    <name evidence="12" type="ordered locus">Dret_0980</name>
</gene>
<dbReference type="EMBL" id="CP001734">
    <property type="protein sequence ID" value="ACV68268.1"/>
    <property type="molecule type" value="Genomic_DNA"/>
</dbReference>
<proteinExistence type="predicted"/>
<dbReference type="Pfam" id="PF00571">
    <property type="entry name" value="CBS"/>
    <property type="match status" value="2"/>
</dbReference>
<evidence type="ECO:0000313" key="13">
    <source>
        <dbReference type="Proteomes" id="UP000001052"/>
    </source>
</evidence>
<feature type="domain" description="CNNM transmembrane" evidence="11">
    <location>
        <begin position="1"/>
        <end position="179"/>
    </location>
</feature>
<evidence type="ECO:0000256" key="1">
    <source>
        <dbReference type="ARBA" id="ARBA00004141"/>
    </source>
</evidence>
<dbReference type="CDD" id="cd04590">
    <property type="entry name" value="CBS_pair_CorC_HlyC_assoc"/>
    <property type="match status" value="1"/>
</dbReference>
<keyword evidence="3" id="KW-0677">Repeat</keyword>
<evidence type="ECO:0000256" key="7">
    <source>
        <dbReference type="PROSITE-ProRule" id="PRU00703"/>
    </source>
</evidence>
<evidence type="ECO:0000256" key="5">
    <source>
        <dbReference type="ARBA" id="ARBA00023122"/>
    </source>
</evidence>
<dbReference type="Proteomes" id="UP000001052">
    <property type="component" value="Chromosome"/>
</dbReference>
<evidence type="ECO:0000256" key="9">
    <source>
        <dbReference type="SAM" id="Phobius"/>
    </source>
</evidence>
<dbReference type="AlphaFoldDB" id="C8X1H1"/>
<dbReference type="PANTHER" id="PTHR22777:SF4">
    <property type="entry name" value="UPF0053 PROTEIN SLL1254"/>
    <property type="match status" value="1"/>
</dbReference>
<evidence type="ECO:0000259" key="11">
    <source>
        <dbReference type="PROSITE" id="PS51846"/>
    </source>
</evidence>
<evidence type="ECO:0000256" key="3">
    <source>
        <dbReference type="ARBA" id="ARBA00022737"/>
    </source>
</evidence>
<reference evidence="12 13" key="2">
    <citation type="journal article" date="2010" name="Stand. Genomic Sci.">
        <title>Complete genome sequence of Desulfohalobium retbaense type strain (HR(100)).</title>
        <authorList>
            <person name="Spring S."/>
            <person name="Nolan M."/>
            <person name="Lapidus A."/>
            <person name="Glavina Del Rio T."/>
            <person name="Copeland A."/>
            <person name="Tice H."/>
            <person name="Cheng J.F."/>
            <person name="Lucas S."/>
            <person name="Land M."/>
            <person name="Chen F."/>
            <person name="Bruce D."/>
            <person name="Goodwin L."/>
            <person name="Pitluck S."/>
            <person name="Ivanova N."/>
            <person name="Mavromatis K."/>
            <person name="Mikhailova N."/>
            <person name="Pati A."/>
            <person name="Chen A."/>
            <person name="Palaniappan K."/>
            <person name="Hauser L."/>
            <person name="Chang Y.J."/>
            <person name="Jeffries C.D."/>
            <person name="Munk C."/>
            <person name="Kiss H."/>
            <person name="Chain P."/>
            <person name="Han C."/>
            <person name="Brettin T."/>
            <person name="Detter J.C."/>
            <person name="Schuler E."/>
            <person name="Goker M."/>
            <person name="Rohde M."/>
            <person name="Bristow J."/>
            <person name="Eisen J.A."/>
            <person name="Markowitz V."/>
            <person name="Hugenholtz P."/>
            <person name="Kyrpides N.C."/>
            <person name="Klenk H.P."/>
        </authorList>
    </citation>
    <scope>NUCLEOTIDE SEQUENCE [LARGE SCALE GENOMIC DNA]</scope>
    <source>
        <strain evidence="12 13">DSM 5692</strain>
    </source>
</reference>
<accession>C8X1H1</accession>
<keyword evidence="4 8" id="KW-1133">Transmembrane helix</keyword>
<dbReference type="STRING" id="485915.Dret_0980"/>
<dbReference type="KEGG" id="drt:Dret_0980"/>
<sequence>MLQLVLAVGLAIGISFLCSVAEAVLYSVPWSHIEKLRRSGERKGELLYRLRVDVDEPITAILTLNTVAHTAGASVAGAAAAQVFGQESLFAFSVFFTLAILLLSEIIPKTLGVVYTRGLSLWVARPLHLLVFVMRPIVNVSSYLVRFLGKRKLGPEASEEDVRAMVSLSRQAGVLKPYEEMSIKNILTLDSKRVKDIMTPRMVIFSLPAHLTVAEAREAKLVWPHSRIPVYEGDDPEEVIGIVYRRELLEALADDQDTRHLSDLMRSAHFVLESLTLDRLLVQFLESRMHLAVVLDEYGGLAGVVTLEDVLEEILGNEIVDETDQVVDMRELARQRREKLVQERRKSHS</sequence>
<protein>
    <recommendedName>
        <fullName evidence="14">CBS domain containing protein</fullName>
    </recommendedName>
</protein>
<keyword evidence="2 8" id="KW-0812">Transmembrane</keyword>
<feature type="transmembrane region" description="Helical" evidence="9">
    <location>
        <begin position="127"/>
        <end position="145"/>
    </location>
</feature>
<name>C8X1H1_DESRD</name>
<dbReference type="SUPFAM" id="SSF54631">
    <property type="entry name" value="CBS-domain pair"/>
    <property type="match status" value="1"/>
</dbReference>
<feature type="domain" description="CBS" evidence="10">
    <location>
        <begin position="264"/>
        <end position="322"/>
    </location>
</feature>
<dbReference type="Gene3D" id="3.10.580.10">
    <property type="entry name" value="CBS-domain"/>
    <property type="match status" value="1"/>
</dbReference>
<organism evidence="12 13">
    <name type="scientific">Desulfohalobium retbaense (strain ATCC 49708 / DSM 5692 / JCM 16813 / HR100)</name>
    <dbReference type="NCBI Taxonomy" id="485915"/>
    <lineage>
        <taxon>Bacteria</taxon>
        <taxon>Pseudomonadati</taxon>
        <taxon>Thermodesulfobacteriota</taxon>
        <taxon>Desulfovibrionia</taxon>
        <taxon>Desulfovibrionales</taxon>
        <taxon>Desulfohalobiaceae</taxon>
        <taxon>Desulfohalobium</taxon>
    </lineage>
</organism>
<dbReference type="RefSeq" id="WP_015751422.1">
    <property type="nucleotide sequence ID" value="NC_013223.1"/>
</dbReference>
<dbReference type="InterPro" id="IPR000644">
    <property type="entry name" value="CBS_dom"/>
</dbReference>
<keyword evidence="5 7" id="KW-0129">CBS domain</keyword>
<evidence type="ECO:0008006" key="14">
    <source>
        <dbReference type="Google" id="ProtNLM"/>
    </source>
</evidence>
<dbReference type="InterPro" id="IPR002550">
    <property type="entry name" value="CNNM"/>
</dbReference>
<dbReference type="OrthoDB" id="9798188at2"/>
<dbReference type="PANTHER" id="PTHR22777">
    <property type="entry name" value="HEMOLYSIN-RELATED"/>
    <property type="match status" value="1"/>
</dbReference>
<evidence type="ECO:0000256" key="4">
    <source>
        <dbReference type="ARBA" id="ARBA00022989"/>
    </source>
</evidence>
<dbReference type="HOGENOM" id="CLU_015237_4_1_7"/>
<dbReference type="GO" id="GO:0005886">
    <property type="term" value="C:plasma membrane"/>
    <property type="evidence" value="ECO:0007669"/>
    <property type="project" value="TreeGrafter"/>
</dbReference>
<dbReference type="Pfam" id="PF01595">
    <property type="entry name" value="CNNM"/>
    <property type="match status" value="1"/>
</dbReference>
<dbReference type="InterPro" id="IPR044751">
    <property type="entry name" value="Ion_transp-like_CBS"/>
</dbReference>
<dbReference type="PROSITE" id="PS51846">
    <property type="entry name" value="CNNM"/>
    <property type="match status" value="1"/>
</dbReference>
<evidence type="ECO:0000256" key="6">
    <source>
        <dbReference type="ARBA" id="ARBA00023136"/>
    </source>
</evidence>
<keyword evidence="13" id="KW-1185">Reference proteome</keyword>
<reference evidence="13" key="1">
    <citation type="submission" date="2009-09" db="EMBL/GenBank/DDBJ databases">
        <title>The complete chromosome of Desulfohalobium retbaense DSM 5692.</title>
        <authorList>
            <consortium name="US DOE Joint Genome Institute (JGI-PGF)"/>
            <person name="Lucas S."/>
            <person name="Copeland A."/>
            <person name="Lapidus A."/>
            <person name="Glavina del Rio T."/>
            <person name="Dalin E."/>
            <person name="Tice H."/>
            <person name="Bruce D."/>
            <person name="Goodwin L."/>
            <person name="Pitluck S."/>
            <person name="Kyrpides N."/>
            <person name="Mavromatis K."/>
            <person name="Ivanova N."/>
            <person name="Mikhailova N."/>
            <person name="Munk A.C."/>
            <person name="Brettin T."/>
            <person name="Detter J.C."/>
            <person name="Han C."/>
            <person name="Tapia R."/>
            <person name="Larimer F."/>
            <person name="Land M."/>
            <person name="Hauser L."/>
            <person name="Markowitz V."/>
            <person name="Cheng J.-F."/>
            <person name="Hugenholtz P."/>
            <person name="Woyke T."/>
            <person name="Wu D."/>
            <person name="Spring S."/>
            <person name="Klenk H.-P."/>
            <person name="Eisen J.A."/>
        </authorList>
    </citation>
    <scope>NUCLEOTIDE SEQUENCE [LARGE SCALE GENOMIC DNA]</scope>
    <source>
        <strain evidence="13">DSM 5692</strain>
    </source>
</reference>
<feature type="domain" description="CBS" evidence="10">
    <location>
        <begin position="198"/>
        <end position="258"/>
    </location>
</feature>
<feature type="transmembrane region" description="Helical" evidence="9">
    <location>
        <begin position="88"/>
        <end position="107"/>
    </location>
</feature>
<dbReference type="InterPro" id="IPR046342">
    <property type="entry name" value="CBS_dom_sf"/>
</dbReference>
<keyword evidence="6 8" id="KW-0472">Membrane</keyword>
<dbReference type="PROSITE" id="PS51371">
    <property type="entry name" value="CBS"/>
    <property type="match status" value="2"/>
</dbReference>
<evidence type="ECO:0000256" key="8">
    <source>
        <dbReference type="PROSITE-ProRule" id="PRU01193"/>
    </source>
</evidence>
<dbReference type="eggNOG" id="COG1253">
    <property type="taxonomic scope" value="Bacteria"/>
</dbReference>
<comment type="subcellular location">
    <subcellularLocation>
        <location evidence="1">Membrane</location>
        <topology evidence="1">Multi-pass membrane protein</topology>
    </subcellularLocation>
</comment>
<evidence type="ECO:0000259" key="10">
    <source>
        <dbReference type="PROSITE" id="PS51371"/>
    </source>
</evidence>
<evidence type="ECO:0000313" key="12">
    <source>
        <dbReference type="EMBL" id="ACV68268.1"/>
    </source>
</evidence>
<evidence type="ECO:0000256" key="2">
    <source>
        <dbReference type="ARBA" id="ARBA00022692"/>
    </source>
</evidence>